<evidence type="ECO:0000313" key="3">
    <source>
        <dbReference type="Proteomes" id="UP000293142"/>
    </source>
</evidence>
<reference evidence="2 3" key="1">
    <citation type="submission" date="2019-02" db="EMBL/GenBank/DDBJ databases">
        <title>Paenibacillus sp. nov., isolated from surface-sterilized tissue of Thalictrum simplex L.</title>
        <authorList>
            <person name="Tuo L."/>
        </authorList>
    </citation>
    <scope>NUCLEOTIDE SEQUENCE [LARGE SCALE GENOMIC DNA]</scope>
    <source>
        <strain evidence="2 3">N2SHLJ1</strain>
    </source>
</reference>
<evidence type="ECO:0000256" key="1">
    <source>
        <dbReference type="SAM" id="Phobius"/>
    </source>
</evidence>
<dbReference type="OrthoDB" id="2663140at2"/>
<evidence type="ECO:0000313" key="2">
    <source>
        <dbReference type="EMBL" id="TBL75628.1"/>
    </source>
</evidence>
<sequence>MNIKLLSASLFLMATYWISLKVPAMHMVFYPTLGAFCVLFTTRSFERIEIVKVIIGAAVSSVVGCLFYFIYPGALSILLVSLLVMWANKKYKLNAPPIMAIALIPFFSHPQHLWLTPLFVFLSLTSLFVLIGLADAAARHAVKLPFAQELRKKYLFIKSVKTR</sequence>
<dbReference type="EMBL" id="SIRE01000016">
    <property type="protein sequence ID" value="TBL75628.1"/>
    <property type="molecule type" value="Genomic_DNA"/>
</dbReference>
<dbReference type="RefSeq" id="WP_131015539.1">
    <property type="nucleotide sequence ID" value="NZ_SIRE01000016.1"/>
</dbReference>
<gene>
    <name evidence="2" type="ORF">EYB31_21770</name>
</gene>
<comment type="caution">
    <text evidence="2">The sequence shown here is derived from an EMBL/GenBank/DDBJ whole genome shotgun (WGS) entry which is preliminary data.</text>
</comment>
<feature type="transmembrane region" description="Helical" evidence="1">
    <location>
        <begin position="114"/>
        <end position="134"/>
    </location>
</feature>
<keyword evidence="1" id="KW-0472">Membrane</keyword>
<evidence type="ECO:0008006" key="4">
    <source>
        <dbReference type="Google" id="ProtNLM"/>
    </source>
</evidence>
<dbReference type="Proteomes" id="UP000293142">
    <property type="component" value="Unassembled WGS sequence"/>
</dbReference>
<proteinExistence type="predicted"/>
<dbReference type="AlphaFoldDB" id="A0A4Q9DM06"/>
<feature type="transmembrane region" description="Helical" evidence="1">
    <location>
        <begin position="50"/>
        <end position="71"/>
    </location>
</feature>
<protein>
    <recommendedName>
        <fullName evidence="4">HPP family protein</fullName>
    </recommendedName>
</protein>
<keyword evidence="1" id="KW-0812">Transmembrane</keyword>
<name>A0A4Q9DM06_9BACL</name>
<accession>A0A4Q9DM06</accession>
<keyword evidence="1" id="KW-1133">Transmembrane helix</keyword>
<keyword evidence="3" id="KW-1185">Reference proteome</keyword>
<organism evidence="2 3">
    <name type="scientific">Paenibacillus thalictri</name>
    <dbReference type="NCBI Taxonomy" id="2527873"/>
    <lineage>
        <taxon>Bacteria</taxon>
        <taxon>Bacillati</taxon>
        <taxon>Bacillota</taxon>
        <taxon>Bacilli</taxon>
        <taxon>Bacillales</taxon>
        <taxon>Paenibacillaceae</taxon>
        <taxon>Paenibacillus</taxon>
    </lineage>
</organism>